<feature type="domain" description="Glutamate/phenylalanine/leucine/valine/L-tryptophan dehydrogenase C-terminal" evidence="2">
    <location>
        <begin position="22"/>
        <end position="77"/>
    </location>
</feature>
<dbReference type="GO" id="GO:0005739">
    <property type="term" value="C:mitochondrion"/>
    <property type="evidence" value="ECO:0007669"/>
    <property type="project" value="TreeGrafter"/>
</dbReference>
<dbReference type="PANTHER" id="PTHR11606:SF13">
    <property type="entry name" value="GLUTAMATE DEHYDROGENASE 1, MITOCHONDRIAL"/>
    <property type="match status" value="1"/>
</dbReference>
<dbReference type="EMBL" id="QOIP01000010">
    <property type="protein sequence ID" value="RLU17838.1"/>
    <property type="molecule type" value="Genomic_DNA"/>
</dbReference>
<dbReference type="Proteomes" id="UP000279307">
    <property type="component" value="Chromosome 10"/>
</dbReference>
<gene>
    <name evidence="3" type="ORF">DMN91_010076</name>
</gene>
<dbReference type="GO" id="GO:0006538">
    <property type="term" value="P:L-glutamate catabolic process"/>
    <property type="evidence" value="ECO:0007669"/>
    <property type="project" value="TreeGrafter"/>
</dbReference>
<dbReference type="Gene3D" id="3.40.50.720">
    <property type="entry name" value="NAD(P)-binding Rossmann-like Domain"/>
    <property type="match status" value="1"/>
</dbReference>
<evidence type="ECO:0000256" key="1">
    <source>
        <dbReference type="ARBA" id="ARBA00023002"/>
    </source>
</evidence>
<sequence length="91" mass="10373">MAQDNLKLNIPLLNGGNYIFWKTKELEEYRIENGTIVGFPGAKPYEGENLMYEPCDIFIPAAIEQVIHKDNAGRIQAKLSRRLLMDHPRSG</sequence>
<reference evidence="3" key="1">
    <citation type="journal article" date="2018" name="Genome Res.">
        <title>The genomic architecture and molecular evolution of ant odorant receptors.</title>
        <authorList>
            <person name="McKenzie S.K."/>
            <person name="Kronauer D.J.C."/>
        </authorList>
    </citation>
    <scope>NUCLEOTIDE SEQUENCE [LARGE SCALE GENOMIC DNA]</scope>
    <source>
        <strain evidence="3">Clonal line C1</strain>
    </source>
</reference>
<dbReference type="SUPFAM" id="SSF51735">
    <property type="entry name" value="NAD(P)-binding Rossmann-fold domains"/>
    <property type="match status" value="1"/>
</dbReference>
<proteinExistence type="predicted"/>
<evidence type="ECO:0000313" key="3">
    <source>
        <dbReference type="EMBL" id="RLU17838.1"/>
    </source>
</evidence>
<dbReference type="PANTHER" id="PTHR11606">
    <property type="entry name" value="GLUTAMATE DEHYDROGENASE"/>
    <property type="match status" value="1"/>
</dbReference>
<evidence type="ECO:0000259" key="2">
    <source>
        <dbReference type="Pfam" id="PF00208"/>
    </source>
</evidence>
<dbReference type="Pfam" id="PF00208">
    <property type="entry name" value="ELFV_dehydrog"/>
    <property type="match status" value="1"/>
</dbReference>
<organism evidence="3">
    <name type="scientific">Ooceraea biroi</name>
    <name type="common">Clonal raider ant</name>
    <name type="synonym">Cerapachys biroi</name>
    <dbReference type="NCBI Taxonomy" id="2015173"/>
    <lineage>
        <taxon>Eukaryota</taxon>
        <taxon>Metazoa</taxon>
        <taxon>Ecdysozoa</taxon>
        <taxon>Arthropoda</taxon>
        <taxon>Hexapoda</taxon>
        <taxon>Insecta</taxon>
        <taxon>Pterygota</taxon>
        <taxon>Neoptera</taxon>
        <taxon>Endopterygota</taxon>
        <taxon>Hymenoptera</taxon>
        <taxon>Apocrita</taxon>
        <taxon>Aculeata</taxon>
        <taxon>Formicoidea</taxon>
        <taxon>Formicidae</taxon>
        <taxon>Dorylinae</taxon>
        <taxon>Ooceraea</taxon>
    </lineage>
</organism>
<dbReference type="GO" id="GO:0004352">
    <property type="term" value="F:glutamate dehydrogenase (NAD+) activity"/>
    <property type="evidence" value="ECO:0007669"/>
    <property type="project" value="TreeGrafter"/>
</dbReference>
<dbReference type="InterPro" id="IPR006096">
    <property type="entry name" value="Glu/Leu/Phe/Val/Trp_DH_C"/>
</dbReference>
<name>A0A3L8DD35_OOCBI</name>
<reference evidence="3" key="2">
    <citation type="submission" date="2018-07" db="EMBL/GenBank/DDBJ databases">
        <authorList>
            <person name="Mckenzie S.K."/>
            <person name="Kronauer D.J.C."/>
        </authorList>
    </citation>
    <scope>NUCLEOTIDE SEQUENCE</scope>
    <source>
        <strain evidence="3">Clonal line C1</strain>
    </source>
</reference>
<protein>
    <recommendedName>
        <fullName evidence="2">Glutamate/phenylalanine/leucine/valine/L-tryptophan dehydrogenase C-terminal domain-containing protein</fullName>
    </recommendedName>
</protein>
<dbReference type="OrthoDB" id="6718861at2759"/>
<dbReference type="InterPro" id="IPR036291">
    <property type="entry name" value="NAD(P)-bd_dom_sf"/>
</dbReference>
<comment type="caution">
    <text evidence="3">The sequence shown here is derived from an EMBL/GenBank/DDBJ whole genome shotgun (WGS) entry which is preliminary data.</text>
</comment>
<dbReference type="AlphaFoldDB" id="A0A3L8DD35"/>
<keyword evidence="1" id="KW-0560">Oxidoreductase</keyword>
<accession>A0A3L8DD35</accession>